<sequence length="56" mass="6049">MTDLEMDPAAVSTPLCRAAGRLQSVLPPGWRVEVAVEPNAADGRVQPVLRLVLPER</sequence>
<reference evidence="1" key="1">
    <citation type="submission" date="2020-11" db="EMBL/GenBank/DDBJ databases">
        <title>Nocardia NEAU-351.nov., a novel actinomycete isolated from the cow dung.</title>
        <authorList>
            <person name="Zhang X."/>
        </authorList>
    </citation>
    <scope>NUCLEOTIDE SEQUENCE</scope>
    <source>
        <strain evidence="1">NEAU-351</strain>
    </source>
</reference>
<keyword evidence="2" id="KW-1185">Reference proteome</keyword>
<protein>
    <submittedName>
        <fullName evidence="1">Uncharacterized protein</fullName>
    </submittedName>
</protein>
<evidence type="ECO:0000313" key="1">
    <source>
        <dbReference type="EMBL" id="MBH0778709.1"/>
    </source>
</evidence>
<name>A0A931IC57_9NOCA</name>
<proteinExistence type="predicted"/>
<dbReference type="EMBL" id="JADMLG010000008">
    <property type="protein sequence ID" value="MBH0778709.1"/>
    <property type="molecule type" value="Genomic_DNA"/>
</dbReference>
<accession>A0A931IC57</accession>
<gene>
    <name evidence="1" type="ORF">IT779_20720</name>
</gene>
<organism evidence="1 2">
    <name type="scientific">Nocardia bovistercoris</name>
    <dbReference type="NCBI Taxonomy" id="2785916"/>
    <lineage>
        <taxon>Bacteria</taxon>
        <taxon>Bacillati</taxon>
        <taxon>Actinomycetota</taxon>
        <taxon>Actinomycetes</taxon>
        <taxon>Mycobacteriales</taxon>
        <taxon>Nocardiaceae</taxon>
        <taxon>Nocardia</taxon>
    </lineage>
</organism>
<dbReference type="Proteomes" id="UP000655751">
    <property type="component" value="Unassembled WGS sequence"/>
</dbReference>
<comment type="caution">
    <text evidence="1">The sequence shown here is derived from an EMBL/GenBank/DDBJ whole genome shotgun (WGS) entry which is preliminary data.</text>
</comment>
<dbReference type="RefSeq" id="WP_196151015.1">
    <property type="nucleotide sequence ID" value="NZ_JADMLG010000008.1"/>
</dbReference>
<evidence type="ECO:0000313" key="2">
    <source>
        <dbReference type="Proteomes" id="UP000655751"/>
    </source>
</evidence>
<dbReference type="AlphaFoldDB" id="A0A931IC57"/>